<evidence type="ECO:0000256" key="2">
    <source>
        <dbReference type="SAM" id="MobiDB-lite"/>
    </source>
</evidence>
<dbReference type="InterPro" id="IPR039041">
    <property type="entry name" value="Nav/unc-53"/>
</dbReference>
<feature type="compositionally biased region" description="Acidic residues" evidence="2">
    <location>
        <begin position="821"/>
        <end position="830"/>
    </location>
</feature>
<feature type="compositionally biased region" description="Low complexity" evidence="2">
    <location>
        <begin position="368"/>
        <end position="378"/>
    </location>
</feature>
<evidence type="ECO:0000313" key="6">
    <source>
        <dbReference type="Proteomes" id="UP000070412"/>
    </source>
</evidence>
<dbReference type="Pfam" id="PF00307">
    <property type="entry name" value="CH"/>
    <property type="match status" value="1"/>
</dbReference>
<feature type="compositionally biased region" description="Polar residues" evidence="2">
    <location>
        <begin position="529"/>
        <end position="540"/>
    </location>
</feature>
<feature type="region of interest" description="Disordered" evidence="2">
    <location>
        <begin position="435"/>
        <end position="479"/>
    </location>
</feature>
<feature type="region of interest" description="Disordered" evidence="2">
    <location>
        <begin position="696"/>
        <end position="799"/>
    </location>
</feature>
<feature type="compositionally biased region" description="Polar residues" evidence="2">
    <location>
        <begin position="435"/>
        <end position="467"/>
    </location>
</feature>
<dbReference type="InterPro" id="IPR001715">
    <property type="entry name" value="CH_dom"/>
</dbReference>
<feature type="region of interest" description="Disordered" evidence="2">
    <location>
        <begin position="514"/>
        <end position="540"/>
    </location>
</feature>
<dbReference type="EMBL" id="WVUK01000050">
    <property type="protein sequence ID" value="KAF7495139.1"/>
    <property type="molecule type" value="Genomic_DNA"/>
</dbReference>
<feature type="domain" description="Calponin-homology (CH)" evidence="3">
    <location>
        <begin position="112"/>
        <end position="241"/>
    </location>
</feature>
<dbReference type="Gene3D" id="1.10.418.10">
    <property type="entry name" value="Calponin-like domain"/>
    <property type="match status" value="1"/>
</dbReference>
<proteinExistence type="predicted"/>
<dbReference type="PANTHER" id="PTHR12784">
    <property type="entry name" value="STEERIN"/>
    <property type="match status" value="1"/>
</dbReference>
<gene>
    <name evidence="4" type="ORF">SSS_7006</name>
</gene>
<keyword evidence="6" id="KW-1185">Reference proteome</keyword>
<feature type="region of interest" description="Disordered" evidence="2">
    <location>
        <begin position="615"/>
        <end position="642"/>
    </location>
</feature>
<feature type="compositionally biased region" description="Basic and acidic residues" evidence="2">
    <location>
        <begin position="743"/>
        <end position="755"/>
    </location>
</feature>
<evidence type="ECO:0000313" key="4">
    <source>
        <dbReference type="EMBL" id="KAF7495139.1"/>
    </source>
</evidence>
<dbReference type="PANTHER" id="PTHR12784:SF28">
    <property type="entry name" value="PROTEIN SICKIE"/>
    <property type="match status" value="1"/>
</dbReference>
<dbReference type="SUPFAM" id="SSF47576">
    <property type="entry name" value="Calponin-homology domain, CH-domain"/>
    <property type="match status" value="1"/>
</dbReference>
<feature type="region of interest" description="Disordered" evidence="2">
    <location>
        <begin position="254"/>
        <end position="302"/>
    </location>
</feature>
<dbReference type="Proteomes" id="UP000070412">
    <property type="component" value="Unassembled WGS sequence"/>
</dbReference>
<feature type="region of interest" description="Disordered" evidence="2">
    <location>
        <begin position="818"/>
        <end position="879"/>
    </location>
</feature>
<feature type="compositionally biased region" description="Low complexity" evidence="2">
    <location>
        <begin position="24"/>
        <end position="33"/>
    </location>
</feature>
<feature type="region of interest" description="Disordered" evidence="2">
    <location>
        <begin position="979"/>
        <end position="1017"/>
    </location>
</feature>
<feature type="region of interest" description="Disordered" evidence="2">
    <location>
        <begin position="121"/>
        <end position="140"/>
    </location>
</feature>
<evidence type="ECO:0000259" key="3">
    <source>
        <dbReference type="PROSITE" id="PS50021"/>
    </source>
</evidence>
<feature type="region of interest" description="Disordered" evidence="2">
    <location>
        <begin position="1"/>
        <end position="39"/>
    </location>
</feature>
<dbReference type="InterPro" id="IPR036872">
    <property type="entry name" value="CH_dom_sf"/>
</dbReference>
<feature type="compositionally biased region" description="Low complexity" evidence="2">
    <location>
        <begin position="468"/>
        <end position="478"/>
    </location>
</feature>
<reference evidence="5" key="3">
    <citation type="submission" date="2022-06" db="UniProtKB">
        <authorList>
            <consortium name="EnsemblMetazoa"/>
        </authorList>
    </citation>
    <scope>IDENTIFICATION</scope>
</reference>
<feature type="compositionally biased region" description="Polar residues" evidence="2">
    <location>
        <begin position="285"/>
        <end position="299"/>
    </location>
</feature>
<evidence type="ECO:0000256" key="1">
    <source>
        <dbReference type="SAM" id="Coils"/>
    </source>
</evidence>
<keyword evidence="1" id="KW-0175">Coiled coil</keyword>
<dbReference type="GO" id="GO:0022008">
    <property type="term" value="P:neurogenesis"/>
    <property type="evidence" value="ECO:0007669"/>
    <property type="project" value="InterPro"/>
</dbReference>
<feature type="compositionally biased region" description="Polar residues" evidence="2">
    <location>
        <begin position="979"/>
        <end position="989"/>
    </location>
</feature>
<feature type="compositionally biased region" description="Low complexity" evidence="2">
    <location>
        <begin position="627"/>
        <end position="642"/>
    </location>
</feature>
<protein>
    <submittedName>
        <fullName evidence="4">Neuron navigator 3</fullName>
    </submittedName>
</protein>
<evidence type="ECO:0000313" key="5">
    <source>
        <dbReference type="EnsemblMetazoa" id="KAF7495139.1"/>
    </source>
</evidence>
<sequence length="1317" mass="144597">MSVSIANNHSNSFDSHHSQHHPQHQQQQQQQQSTNGSISKTTNEMIQKQKQTIIKIYTDWANHYLKKRYLELNILSPTIPSPSPSPSCSSISSTSTSTRLAFANDYRSNVLDCRIPALVERSNTNNSNNNNTNNNNNNNRSSFNCQRLPQLITSLADDLRDGVLLIFLIESITDSTITNDSSSKFTLEPNSADQMIGNIENCIGFLERFGVNVNGINAKDIYEGNLKSILTLFFNISRHKQNLKRIAFHANQRNHQQLDQHQHLQQQQQQQYRQPQIYERKNDTDQSNQRLSSASNQSFRIDPIATSPSASLSYTASCDEDENGFLTDFSISSSTQSLILNTGYDSFISKRMTLNDSSSKFNSLELGSGTIGSASTGTPKKIPSISSENGKSLLNNRNVSSRISQPGAIISNCGGIGNGCINTYPNQSINNATKNLNNSSIPVPGTATNLQQQLRKSSNNKVPGSNTSSSSSSSSSSSIATSIQQFNNVSNCNPSQQSVKAVQTTVTNNSARMASSSIPLGTVNHKPSRPQSTSSIPQIGNISSVTKPAVAFNVKKNPTINSNSTSTKLKKLVANSNLNRTTKVTNGRLNPSQSEVNLRKPSNPVQSIAAGVTTKNSQGLRKSPFLSSISRDSSSSSIPRRPISTIIESSIPSMIASSSSTGSNTGTDQIAINSNSSITKPMATVKAMVTPIVSTSDNSKLEKKSLPESTKSKLKNVLRLNSSKGVSKNYDHTDNNENVTVAKKQDLKIKIENSKKSINNQNGDDDDRGMEDSQKIDNSSEGDGNSEDLESPPTIPPIMERPLQTISFLKANTTTKNIVIDGDDDDDDKNDDDKDHRKINQQNNSNESIPMIMYRKPENHLGGYRSGHSHYEPLYSNGKKQSVSQIHRLSQGADYYGSDNSDSHETSEYHDAIDQSESLTKMNHLSDSTTLINIHIPEHRIMNRLKNSISRVEEKKFCSFQPNFSNKSIRNVSQTIGFDETSSMSSDPGINTNDPSPTTTTSSSISDRKNSNLTQTSETITTNCENLSIEKAKEILSVSKNKLNQSNSSTTVSPTNILKNDSNKINTGNHFETFSSSIKDGAFNNESLYSNITQVLLNNRINNHSTPIDTDSVDSFSTVGSDRSHPNGIYSVVPNKNVSLLSSSSSIHHSKPGDLICEYEMVNRMRETMSASPTSNKISPIASANSTGIYIDTNGSYLGRSGSFRSTITNNHHHHHLPPIPAHLRKLRQDHQLDQQQTVSGSDYATSSLSLLSTNSSSVFTTPEEKYIHEIRRLRRELDQANEKIYTLTSQLTTNKSYCGKMISSPALYSPNTLNDF</sequence>
<reference evidence="4" key="2">
    <citation type="submission" date="2020-01" db="EMBL/GenBank/DDBJ databases">
        <authorList>
            <person name="Korhonen P.K.K."/>
            <person name="Guangxu M.G."/>
            <person name="Wang T.W."/>
            <person name="Stroehlein A.J.S."/>
            <person name="Young N.D."/>
            <person name="Ang C.-S.A."/>
            <person name="Fernando D.W.F."/>
            <person name="Lu H.L."/>
            <person name="Taylor S.T."/>
            <person name="Ehtesham M.E.M."/>
            <person name="Najaraj S.H.N."/>
            <person name="Harsha G.H.G."/>
            <person name="Madugundu A.M."/>
            <person name="Renuse S.R."/>
            <person name="Holt D.H."/>
            <person name="Pandey A.P."/>
            <person name="Papenfuss A.P."/>
            <person name="Gasser R.B.G."/>
            <person name="Fischer K.F."/>
        </authorList>
    </citation>
    <scope>NUCLEOTIDE SEQUENCE</scope>
    <source>
        <strain evidence="4">SSS_KF_BRIS2020</strain>
    </source>
</reference>
<dbReference type="SMART" id="SM00033">
    <property type="entry name" value="CH"/>
    <property type="match status" value="1"/>
</dbReference>
<feature type="coiled-coil region" evidence="1">
    <location>
        <begin position="1264"/>
        <end position="1291"/>
    </location>
</feature>
<feature type="compositionally biased region" description="Low complexity" evidence="2">
    <location>
        <begin position="990"/>
        <end position="1005"/>
    </location>
</feature>
<feature type="compositionally biased region" description="Low complexity" evidence="2">
    <location>
        <begin position="263"/>
        <end position="276"/>
    </location>
</feature>
<organism evidence="4">
    <name type="scientific">Sarcoptes scabiei</name>
    <name type="common">Itch mite</name>
    <name type="synonym">Acarus scabiei</name>
    <dbReference type="NCBI Taxonomy" id="52283"/>
    <lineage>
        <taxon>Eukaryota</taxon>
        <taxon>Metazoa</taxon>
        <taxon>Ecdysozoa</taxon>
        <taxon>Arthropoda</taxon>
        <taxon>Chelicerata</taxon>
        <taxon>Arachnida</taxon>
        <taxon>Acari</taxon>
        <taxon>Acariformes</taxon>
        <taxon>Sarcoptiformes</taxon>
        <taxon>Astigmata</taxon>
        <taxon>Psoroptidia</taxon>
        <taxon>Sarcoptoidea</taxon>
        <taxon>Sarcoptidae</taxon>
        <taxon>Sarcoptinae</taxon>
        <taxon>Sarcoptes</taxon>
    </lineage>
</organism>
<accession>A0A834RE00</accession>
<dbReference type="PROSITE" id="PS50021">
    <property type="entry name" value="CH"/>
    <property type="match status" value="1"/>
</dbReference>
<feature type="region of interest" description="Disordered" evidence="2">
    <location>
        <begin position="368"/>
        <end position="390"/>
    </location>
</feature>
<reference evidence="6" key="1">
    <citation type="journal article" date="2020" name="PLoS Negl. Trop. Dis.">
        <title>High-quality nuclear genome for Sarcoptes scabiei-A critical resource for a neglected parasite.</title>
        <authorList>
            <person name="Korhonen P.K."/>
            <person name="Gasser R.B."/>
            <person name="Ma G."/>
            <person name="Wang T."/>
            <person name="Stroehlein A.J."/>
            <person name="Young N.D."/>
            <person name="Ang C.S."/>
            <person name="Fernando D.D."/>
            <person name="Lu H.C."/>
            <person name="Taylor S."/>
            <person name="Reynolds S.L."/>
            <person name="Mofiz E."/>
            <person name="Najaraj S.H."/>
            <person name="Gowda H."/>
            <person name="Madugundu A."/>
            <person name="Renuse S."/>
            <person name="Holt D."/>
            <person name="Pandey A."/>
            <person name="Papenfuss A.T."/>
            <person name="Fischer K."/>
        </authorList>
    </citation>
    <scope>NUCLEOTIDE SEQUENCE [LARGE SCALE GENOMIC DNA]</scope>
</reference>
<name>A0A834RE00_SARSC</name>
<dbReference type="EnsemblMetazoa" id="SSS_7006s_mrna">
    <property type="protein sequence ID" value="KAF7495139.1"/>
    <property type="gene ID" value="SSS_7006"/>
</dbReference>
<dbReference type="OrthoDB" id="2161974at2759"/>